<name>A0ACC2J486_9PEZI</name>
<sequence length="295" mass="33198">MSHEHIISNAFVLFVAGYETGANIIHFTLLQLANNPAVQRQVQQDVDRIFGGEDPKTWKFNDKINPMAGSTLATAMNETLRLMPPVIEIPKIVSPSEDQTIILKGTRYTIPRNSRVGLVVAGAHRHPDYWPTQPSEISDLPTDLDDWLPGRWTRTTANTPEPMVAGAETDNSDELQGPETSQSLYRPVRGSFIPFSSGARQCLGRRFAQVEILVALAVIFQKYSLENAVDDWADDDEVDRMGYDERALLYAKAIKRSRDTMDRAYNVITLSFHGSTHVPVRLVPRGEERFVSWMD</sequence>
<dbReference type="Proteomes" id="UP001153334">
    <property type="component" value="Unassembled WGS sequence"/>
</dbReference>
<keyword evidence="2" id="KW-1185">Reference proteome</keyword>
<protein>
    <submittedName>
        <fullName evidence="1">Uncharacterized protein</fullName>
    </submittedName>
</protein>
<gene>
    <name evidence="1" type="ORF">ONZ43_g1579</name>
</gene>
<proteinExistence type="predicted"/>
<evidence type="ECO:0000313" key="1">
    <source>
        <dbReference type="EMBL" id="KAJ8122154.1"/>
    </source>
</evidence>
<reference evidence="1" key="1">
    <citation type="submission" date="2022-11" db="EMBL/GenBank/DDBJ databases">
        <title>Genome Sequence of Nemania bipapillata.</title>
        <authorList>
            <person name="Buettner E."/>
        </authorList>
    </citation>
    <scope>NUCLEOTIDE SEQUENCE</scope>
    <source>
        <strain evidence="1">CP14</strain>
    </source>
</reference>
<accession>A0ACC2J486</accession>
<organism evidence="1 2">
    <name type="scientific">Nemania bipapillata</name>
    <dbReference type="NCBI Taxonomy" id="110536"/>
    <lineage>
        <taxon>Eukaryota</taxon>
        <taxon>Fungi</taxon>
        <taxon>Dikarya</taxon>
        <taxon>Ascomycota</taxon>
        <taxon>Pezizomycotina</taxon>
        <taxon>Sordariomycetes</taxon>
        <taxon>Xylariomycetidae</taxon>
        <taxon>Xylariales</taxon>
        <taxon>Xylariaceae</taxon>
        <taxon>Nemania</taxon>
    </lineage>
</organism>
<comment type="caution">
    <text evidence="1">The sequence shown here is derived from an EMBL/GenBank/DDBJ whole genome shotgun (WGS) entry which is preliminary data.</text>
</comment>
<dbReference type="EMBL" id="JAPESX010000280">
    <property type="protein sequence ID" value="KAJ8122154.1"/>
    <property type="molecule type" value="Genomic_DNA"/>
</dbReference>
<evidence type="ECO:0000313" key="2">
    <source>
        <dbReference type="Proteomes" id="UP001153334"/>
    </source>
</evidence>